<comment type="caution">
    <text evidence="1">The sequence shown here is derived from an EMBL/GenBank/DDBJ whole genome shotgun (WGS) entry which is preliminary data.</text>
</comment>
<evidence type="ECO:0000313" key="2">
    <source>
        <dbReference type="Proteomes" id="UP001497700"/>
    </source>
</evidence>
<proteinExistence type="predicted"/>
<accession>A0ACB9ZI99</accession>
<sequence>MFPTFTGSSRRPRNVNLSGQRNTNPWATSGWSPSTSGASKTVAQAQAEREKRQRERDELNAAKKLQRVWRGHKGRLSFKQTCRERYDALYGQPIDHDSSQRVTRALPLLLLLFDPVQTDDQHRLDLFIQDLATLKPDPSNFQLLDPNTWDRFAQLLVGALERRPASSSQPLLSVLLDIVRRRQLAIIPIINRYYKLLSRYFEQSSRLSISVEQQETLIEAATVPLESNPEQALPILRAYQAFAFSFLSSSSLSFLQQDPIQIARRLDLQILSQSVINIYSGPEHVGTLSKNRSLWLLAHFIALNRSTPTSQGSKYLEALYLQLSLLVDDIRVRYGRHGPHNETGDNFDASEHGDAEADDSVPFSTWMIDQLNFLVDEDGISELLSRFTSTISASDRLSEEASLLAGYTLVLLRCFPSHSDDIKMRLFQGDISTTGPSGSAATPSVKYFWKAASNTDIFRDIIHPKAQQQPSFVVTLLRPDSTRDREWRTILLFLELYNFLLRVTDDEDFLPAVTQLLSEQSLATLRIRSSGLSLTELKQLINFLKNLSFPLYYNLPMIMPSASRPARISIISGKPSMEEEVAQVNQTSFAGIIGMDVLSLRSVSTTTMRSLYERDSRRRFLPADFWLMTSKFDMNGFISAVVLEEQQKDQMAEDEEDSDDDSDMETRGTFHSFTAQRLSHAAQIEQRRRLRRVQREQLLAQVGPKLEILRNMPFVIPFEVRVQIFRQFVYLDKAKRRGGNVDADRWRLSVMSGEGGFNNPSARGRDILGRHSARVRRGKVFHDAYKQFYPLGDGLKEPIQITFVDQFDQPEAGIDGGGVTKEFLTSVTEESFNPGSDGHNLFVTNGQNLLYPNPTAFDDRAELLRHRKYSENDAKWRENMAGLAKRYEFLGRVMGKCMYEGILIDKAFAGFFLLKWSASGQGSLTDYRANLNDLRDLDPELYQGLINLKNYPGKVIDLSLDFTITDQIHGPFGAVRTITRPLCKNGEDIPVTNTNRPLYISYVTNHRLVAQPYRQTRAFLKGLGSIINPAWLSMFNQSELQRLVGGDSSEIDVEDLRRNTQYSGLYAIGDDGMEHPTIQMFWKVMHEFRDSERREVLKYVTSTPRGPLLGFSQLSPHFSIRDGGTDEERLPSTSTCVNLLKLPRYSSKEVLKSKLLYAIQSGAGFDLS</sequence>
<evidence type="ECO:0000313" key="1">
    <source>
        <dbReference type="EMBL" id="KAI4871174.1"/>
    </source>
</evidence>
<reference evidence="1 2" key="1">
    <citation type="journal article" date="2022" name="New Phytol.">
        <title>Ecological generalism drives hyperdiversity of secondary metabolite gene clusters in xylarialean endophytes.</title>
        <authorList>
            <person name="Franco M.E.E."/>
            <person name="Wisecaver J.H."/>
            <person name="Arnold A.E."/>
            <person name="Ju Y.M."/>
            <person name="Slot J.C."/>
            <person name="Ahrendt S."/>
            <person name="Moore L.P."/>
            <person name="Eastman K.E."/>
            <person name="Scott K."/>
            <person name="Konkel Z."/>
            <person name="Mondo S.J."/>
            <person name="Kuo A."/>
            <person name="Hayes R.D."/>
            <person name="Haridas S."/>
            <person name="Andreopoulos B."/>
            <person name="Riley R."/>
            <person name="LaButti K."/>
            <person name="Pangilinan J."/>
            <person name="Lipzen A."/>
            <person name="Amirebrahimi M."/>
            <person name="Yan J."/>
            <person name="Adam C."/>
            <person name="Keymanesh K."/>
            <person name="Ng V."/>
            <person name="Louie K."/>
            <person name="Northen T."/>
            <person name="Drula E."/>
            <person name="Henrissat B."/>
            <person name="Hsieh H.M."/>
            <person name="Youens-Clark K."/>
            <person name="Lutzoni F."/>
            <person name="Miadlikowska J."/>
            <person name="Eastwood D.C."/>
            <person name="Hamelin R.C."/>
            <person name="Grigoriev I.V."/>
            <person name="U'Ren J.M."/>
        </authorList>
    </citation>
    <scope>NUCLEOTIDE SEQUENCE [LARGE SCALE GENOMIC DNA]</scope>
    <source>
        <strain evidence="1 2">CBS 119005</strain>
    </source>
</reference>
<protein>
    <submittedName>
        <fullName evidence="1">Uncharacterized protein</fullName>
    </submittedName>
</protein>
<dbReference type="EMBL" id="MU393421">
    <property type="protein sequence ID" value="KAI4871174.1"/>
    <property type="molecule type" value="Genomic_DNA"/>
</dbReference>
<gene>
    <name evidence="1" type="ORF">F4820DRAFT_401761</name>
</gene>
<dbReference type="Proteomes" id="UP001497700">
    <property type="component" value="Unassembled WGS sequence"/>
</dbReference>
<name>A0ACB9ZI99_9PEZI</name>
<keyword evidence="2" id="KW-1185">Reference proteome</keyword>
<organism evidence="1 2">
    <name type="scientific">Hypoxylon rubiginosum</name>
    <dbReference type="NCBI Taxonomy" id="110542"/>
    <lineage>
        <taxon>Eukaryota</taxon>
        <taxon>Fungi</taxon>
        <taxon>Dikarya</taxon>
        <taxon>Ascomycota</taxon>
        <taxon>Pezizomycotina</taxon>
        <taxon>Sordariomycetes</taxon>
        <taxon>Xylariomycetidae</taxon>
        <taxon>Xylariales</taxon>
        <taxon>Hypoxylaceae</taxon>
        <taxon>Hypoxylon</taxon>
    </lineage>
</organism>